<organism evidence="8 9">
    <name type="scientific">Thyridium curvatum</name>
    <dbReference type="NCBI Taxonomy" id="1093900"/>
    <lineage>
        <taxon>Eukaryota</taxon>
        <taxon>Fungi</taxon>
        <taxon>Dikarya</taxon>
        <taxon>Ascomycota</taxon>
        <taxon>Pezizomycotina</taxon>
        <taxon>Sordariomycetes</taxon>
        <taxon>Sordariomycetidae</taxon>
        <taxon>Thyridiales</taxon>
        <taxon>Thyridiaceae</taxon>
        <taxon>Thyridium</taxon>
    </lineage>
</organism>
<evidence type="ECO:0000256" key="2">
    <source>
        <dbReference type="ARBA" id="ARBA00022771"/>
    </source>
</evidence>
<dbReference type="GO" id="GO:0000978">
    <property type="term" value="F:RNA polymerase II cis-regulatory region sequence-specific DNA binding"/>
    <property type="evidence" value="ECO:0007669"/>
    <property type="project" value="TreeGrafter"/>
</dbReference>
<feature type="region of interest" description="Disordered" evidence="6">
    <location>
        <begin position="336"/>
        <end position="579"/>
    </location>
</feature>
<keyword evidence="5" id="KW-0175">Coiled coil</keyword>
<feature type="region of interest" description="Disordered" evidence="6">
    <location>
        <begin position="598"/>
        <end position="619"/>
    </location>
</feature>
<dbReference type="Proteomes" id="UP000319257">
    <property type="component" value="Unassembled WGS sequence"/>
</dbReference>
<protein>
    <recommendedName>
        <fullName evidence="7">C2H2-type domain-containing protein</fullName>
    </recommendedName>
</protein>
<dbReference type="GO" id="GO:0000981">
    <property type="term" value="F:DNA-binding transcription factor activity, RNA polymerase II-specific"/>
    <property type="evidence" value="ECO:0007669"/>
    <property type="project" value="TreeGrafter"/>
</dbReference>
<feature type="domain" description="C2H2-type" evidence="7">
    <location>
        <begin position="290"/>
        <end position="317"/>
    </location>
</feature>
<name>A0A507BET3_9PEZI</name>
<accession>A0A507BET3</accession>
<dbReference type="PANTHER" id="PTHR23235">
    <property type="entry name" value="KRUEPPEL-LIKE TRANSCRIPTION FACTOR"/>
    <property type="match status" value="1"/>
</dbReference>
<dbReference type="FunFam" id="3.30.160.60:FF:000446">
    <property type="entry name" value="Zinc finger protein"/>
    <property type="match status" value="1"/>
</dbReference>
<dbReference type="GO" id="GO:0008270">
    <property type="term" value="F:zinc ion binding"/>
    <property type="evidence" value="ECO:0007669"/>
    <property type="project" value="UniProtKB-KW"/>
</dbReference>
<dbReference type="RefSeq" id="XP_030999694.1">
    <property type="nucleotide sequence ID" value="XM_031134737.1"/>
</dbReference>
<evidence type="ECO:0000256" key="4">
    <source>
        <dbReference type="PROSITE-ProRule" id="PRU00042"/>
    </source>
</evidence>
<feature type="compositionally biased region" description="Low complexity" evidence="6">
    <location>
        <begin position="225"/>
        <end position="236"/>
    </location>
</feature>
<proteinExistence type="predicted"/>
<dbReference type="InterPro" id="IPR036236">
    <property type="entry name" value="Znf_C2H2_sf"/>
</dbReference>
<dbReference type="Pfam" id="PF00096">
    <property type="entry name" value="zf-C2H2"/>
    <property type="match status" value="2"/>
</dbReference>
<dbReference type="AlphaFoldDB" id="A0A507BET3"/>
<evidence type="ECO:0000256" key="5">
    <source>
        <dbReference type="SAM" id="Coils"/>
    </source>
</evidence>
<evidence type="ECO:0000313" key="8">
    <source>
        <dbReference type="EMBL" id="TPX17983.1"/>
    </source>
</evidence>
<evidence type="ECO:0000256" key="6">
    <source>
        <dbReference type="SAM" id="MobiDB-lite"/>
    </source>
</evidence>
<gene>
    <name evidence="8" type="ORF">E0L32_011951</name>
</gene>
<feature type="compositionally biased region" description="Basic and acidic residues" evidence="6">
    <location>
        <begin position="93"/>
        <end position="106"/>
    </location>
</feature>
<feature type="coiled-coil region" evidence="5">
    <location>
        <begin position="636"/>
        <end position="663"/>
    </location>
</feature>
<keyword evidence="1" id="KW-0479">Metal-binding</keyword>
<feature type="compositionally biased region" description="Low complexity" evidence="6">
    <location>
        <begin position="440"/>
        <end position="467"/>
    </location>
</feature>
<evidence type="ECO:0000256" key="1">
    <source>
        <dbReference type="ARBA" id="ARBA00022723"/>
    </source>
</evidence>
<keyword evidence="3" id="KW-0862">Zinc</keyword>
<feature type="compositionally biased region" description="Basic and acidic residues" evidence="6">
    <location>
        <begin position="598"/>
        <end position="607"/>
    </location>
</feature>
<dbReference type="InParanoid" id="A0A507BET3"/>
<dbReference type="GeneID" id="41979398"/>
<feature type="compositionally biased region" description="Polar residues" evidence="6">
    <location>
        <begin position="608"/>
        <end position="619"/>
    </location>
</feature>
<dbReference type="SMART" id="SM00355">
    <property type="entry name" value="ZnF_C2H2"/>
    <property type="match status" value="3"/>
</dbReference>
<feature type="compositionally biased region" description="Low complexity" evidence="6">
    <location>
        <begin position="20"/>
        <end position="36"/>
    </location>
</feature>
<dbReference type="PANTHER" id="PTHR23235:SF120">
    <property type="entry name" value="KRUPPEL-LIKE FACTOR 15"/>
    <property type="match status" value="1"/>
</dbReference>
<feature type="compositionally biased region" description="Basic and acidic residues" evidence="6">
    <location>
        <begin position="494"/>
        <end position="510"/>
    </location>
</feature>
<feature type="region of interest" description="Disordered" evidence="6">
    <location>
        <begin position="20"/>
        <end position="263"/>
    </location>
</feature>
<evidence type="ECO:0000313" key="9">
    <source>
        <dbReference type="Proteomes" id="UP000319257"/>
    </source>
</evidence>
<dbReference type="InterPro" id="IPR013087">
    <property type="entry name" value="Znf_C2H2_type"/>
</dbReference>
<dbReference type="SUPFAM" id="SSF57667">
    <property type="entry name" value="beta-beta-alpha zinc fingers"/>
    <property type="match status" value="2"/>
</dbReference>
<evidence type="ECO:0000259" key="7">
    <source>
        <dbReference type="PROSITE" id="PS50157"/>
    </source>
</evidence>
<dbReference type="STRING" id="1093900.A0A507BET3"/>
<dbReference type="EMBL" id="SKBQ01000126">
    <property type="protein sequence ID" value="TPX17983.1"/>
    <property type="molecule type" value="Genomic_DNA"/>
</dbReference>
<keyword evidence="9" id="KW-1185">Reference proteome</keyword>
<evidence type="ECO:0000256" key="3">
    <source>
        <dbReference type="ARBA" id="ARBA00022833"/>
    </source>
</evidence>
<dbReference type="PROSITE" id="PS50157">
    <property type="entry name" value="ZINC_FINGER_C2H2_2"/>
    <property type="match status" value="2"/>
</dbReference>
<feature type="compositionally biased region" description="Polar residues" evidence="6">
    <location>
        <begin position="156"/>
        <end position="177"/>
    </location>
</feature>
<sequence>MASEKGPIATEAPLVAAPALASAAPTEPEPVTVDVVRANSLKRPREATPTSPSGVAGGHPSSDLSPTKIARLVSSAARHTPPPPLTAAAALEDEQRRREEEARLHPPDAISDNPAQRALAALMSPTLAMSRPQDAPAAAPAAPEADHKLIDPAINPSANATTADQSTEPNAQSSAGNHSIGAGAPVTHSPAPMEVDSRNDRPQYLQPETQAEDKAGSMSYPGVLPPSANMPAPSAPQRGMSLPMPSAQNPEAPRSPSSSKKHKCPYCDTEFTRHHNLKSHLLTHSQEKPYVCQECQMRFRRLHDLKRHSKLHTGEKPHICPKCDRKFARGDALARHSKGAGGCAGRRSSMGSFAGDDYDEGVSTNDADDSVMSGVTYDGVDTDMTEEERRRLSLPSIKAQHVSGAQAPLDGYSHHSRTYPPAGARASTAGGLYPPNVERGSGSSSNTSPSIPGGHTPSTSISSMPTSAGATSMYSHGMTESPKPLSPSMQQHQAGHDPHRQHDAAGRRPSDLSAPHGTSPESNVNPLLDVARFNASSHSGAPQGAAMPPSQQHPIGAHHSRTSSGHAASGGSGDSAAHVFPADQGMWSVIQSLEERLRQREERDKAQESTAQARDTQRDTQIAYLTSQVNTLSTENSGLREQLAAVLHKLSAIENEVASLRAQDNAAPMTVPPVEAVPPPVPMEPKN</sequence>
<dbReference type="Gene3D" id="3.30.160.60">
    <property type="entry name" value="Classic Zinc Finger"/>
    <property type="match status" value="3"/>
</dbReference>
<feature type="domain" description="C2H2-type" evidence="7">
    <location>
        <begin position="262"/>
        <end position="289"/>
    </location>
</feature>
<reference evidence="8 9" key="1">
    <citation type="submission" date="2019-06" db="EMBL/GenBank/DDBJ databases">
        <title>Draft genome sequence of the filamentous fungus Phialemoniopsis curvata isolated from diesel fuel.</title>
        <authorList>
            <person name="Varaljay V.A."/>
            <person name="Lyon W.J."/>
            <person name="Crouch A.L."/>
            <person name="Drake C.E."/>
            <person name="Hollomon J.M."/>
            <person name="Nadeau L.J."/>
            <person name="Nunn H.S."/>
            <person name="Stevenson B.S."/>
            <person name="Bojanowski C.L."/>
            <person name="Crookes-Goodson W.J."/>
        </authorList>
    </citation>
    <scope>NUCLEOTIDE SEQUENCE [LARGE SCALE GENOMIC DNA]</scope>
    <source>
        <strain evidence="8 9">D216</strain>
    </source>
</reference>
<dbReference type="FunFam" id="3.30.160.60:FF:002343">
    <property type="entry name" value="Zinc finger protein 33A"/>
    <property type="match status" value="1"/>
</dbReference>
<keyword evidence="2 4" id="KW-0863">Zinc-finger</keyword>
<dbReference type="OrthoDB" id="8117402at2759"/>
<comment type="caution">
    <text evidence="8">The sequence shown here is derived from an EMBL/GenBank/DDBJ whole genome shotgun (WGS) entry which is preliminary data.</text>
</comment>
<dbReference type="PROSITE" id="PS00028">
    <property type="entry name" value="ZINC_FINGER_C2H2_1"/>
    <property type="match status" value="2"/>
</dbReference>